<dbReference type="GO" id="GO:0000139">
    <property type="term" value="C:Golgi membrane"/>
    <property type="evidence" value="ECO:0007669"/>
    <property type="project" value="UniProtKB-SubCell"/>
</dbReference>
<dbReference type="AlphaFoldDB" id="A0AAW0NY48"/>
<evidence type="ECO:0000256" key="3">
    <source>
        <dbReference type="ARBA" id="ARBA00022692"/>
    </source>
</evidence>
<dbReference type="GO" id="GO:0000301">
    <property type="term" value="P:retrograde transport, vesicle recycling within Golgi"/>
    <property type="evidence" value="ECO:0007669"/>
    <property type="project" value="TreeGrafter"/>
</dbReference>
<evidence type="ECO:0000256" key="9">
    <source>
        <dbReference type="ARBA" id="ARBA00032404"/>
    </source>
</evidence>
<evidence type="ECO:0000313" key="13">
    <source>
        <dbReference type="Proteomes" id="UP001460270"/>
    </source>
</evidence>
<keyword evidence="6 10" id="KW-0175">Coiled coil</keyword>
<feature type="region of interest" description="Disordered" evidence="11">
    <location>
        <begin position="24"/>
        <end position="50"/>
    </location>
</feature>
<evidence type="ECO:0000256" key="6">
    <source>
        <dbReference type="ARBA" id="ARBA00023054"/>
    </source>
</evidence>
<comment type="caution">
    <text evidence="12">The sequence shown here is derived from an EMBL/GenBank/DDBJ whole genome shotgun (WGS) entry which is preliminary data.</text>
</comment>
<accession>A0AAW0NY48</accession>
<evidence type="ECO:0000256" key="10">
    <source>
        <dbReference type="SAM" id="Coils"/>
    </source>
</evidence>
<proteinExistence type="predicted"/>
<evidence type="ECO:0000256" key="11">
    <source>
        <dbReference type="SAM" id="MobiDB-lite"/>
    </source>
</evidence>
<dbReference type="EMBL" id="JBBPFD010000012">
    <property type="protein sequence ID" value="KAK7904442.1"/>
    <property type="molecule type" value="Genomic_DNA"/>
</dbReference>
<sequence>MSWLTDLAGRAEDFLNKVDQGAATALSKSQQRTSSFSSYEVETTDKSQFKPEVAPAHYTSTHNSQSFISAAAGNIKKSNATLLAGTANVPSAASGGASSPKTPTGFVRPKKSDQDVNDDMLFDFLNSSDPPVGNRRDSKREIKVTVTETLSPTPPPLVAPLNVPSAPSTPPSTRGVSRASSLSSLSALSIKTSEESSAKEPGQDTPESSDSGLAPPPQEPIRTEAPPSEEPQGHVLSSLRLENQLLRSEVSSLNQEMASVIQRAKDLQDELNQSRLRADKWNSEQSMTDRTLRELRSQVDDLTEALSAKDAQLAVLKIRLDEADQLLKSRSAALEEAQKEKSRIMLDHSEGSSMHSQALETMQERLREAELSLRREQDSFRQMQSEYAARLSKLEAERQTLAETVTASERRSSEEKLRVDDFQQQLKSAKAAAETAKQELQEYKQKAARILQSKEKLISSLKEGSGLDSLDGSGAMVLELEELRHEKELQRDEIQKLQGQILTLRTEIQDLENQAMSEAETWREQQVNLQEQQAAQNRVKQELEAEIERYKHEVQYLEEEQHRVKSSLQSRIKDREDEIQKLRNQLTNKTISSSQTELENRLHQLTETLIQKQTMLEALGTEKNSLVFQLERLEQQLKATQGGQSGAASINMNTLEGPGARQRNTPVLFSDQDTPGVYGKVRKAASTIDRFSIRLGIFLRRYPMARVFVILYMVSNYLNCYTILLSTS</sequence>
<organism evidence="12 13">
    <name type="scientific">Mugilogobius chulae</name>
    <name type="common">yellowstripe goby</name>
    <dbReference type="NCBI Taxonomy" id="88201"/>
    <lineage>
        <taxon>Eukaryota</taxon>
        <taxon>Metazoa</taxon>
        <taxon>Chordata</taxon>
        <taxon>Craniata</taxon>
        <taxon>Vertebrata</taxon>
        <taxon>Euteleostomi</taxon>
        <taxon>Actinopterygii</taxon>
        <taxon>Neopterygii</taxon>
        <taxon>Teleostei</taxon>
        <taxon>Neoteleostei</taxon>
        <taxon>Acanthomorphata</taxon>
        <taxon>Gobiaria</taxon>
        <taxon>Gobiiformes</taxon>
        <taxon>Gobioidei</taxon>
        <taxon>Gobiidae</taxon>
        <taxon>Gobionellinae</taxon>
        <taxon>Mugilogobius</taxon>
    </lineage>
</organism>
<dbReference type="Pfam" id="PF09787">
    <property type="entry name" value="Golgin_A5"/>
    <property type="match status" value="1"/>
</dbReference>
<evidence type="ECO:0000313" key="12">
    <source>
        <dbReference type="EMBL" id="KAK7904442.1"/>
    </source>
</evidence>
<dbReference type="PANTHER" id="PTHR13815:SF7">
    <property type="entry name" value="GOLGIN SUBFAMILY A MEMBER 5"/>
    <property type="match status" value="1"/>
</dbReference>
<dbReference type="InterPro" id="IPR019177">
    <property type="entry name" value="Golgin_subfamily_A_member_5"/>
</dbReference>
<dbReference type="Proteomes" id="UP001460270">
    <property type="component" value="Unassembled WGS sequence"/>
</dbReference>
<gene>
    <name evidence="12" type="ORF">WMY93_017049</name>
</gene>
<keyword evidence="5" id="KW-0333">Golgi apparatus</keyword>
<protein>
    <recommendedName>
        <fullName evidence="2">Golgin subfamily A member 5</fullName>
    </recommendedName>
    <alternativeName>
        <fullName evidence="9">Golgin-84</fullName>
    </alternativeName>
</protein>
<evidence type="ECO:0000256" key="8">
    <source>
        <dbReference type="ARBA" id="ARBA00024833"/>
    </source>
</evidence>
<keyword evidence="13" id="KW-1185">Reference proteome</keyword>
<feature type="region of interest" description="Disordered" evidence="11">
    <location>
        <begin position="88"/>
        <end position="234"/>
    </location>
</feature>
<dbReference type="GO" id="GO:0007030">
    <property type="term" value="P:Golgi organization"/>
    <property type="evidence" value="ECO:0007669"/>
    <property type="project" value="InterPro"/>
</dbReference>
<feature type="coiled-coil region" evidence="10">
    <location>
        <begin position="477"/>
        <end position="592"/>
    </location>
</feature>
<comment type="function">
    <text evidence="8">Involved in maintaining Golgi structure. Stimulates the formation of Golgi stacks and ribbons. Involved in intra-Golgi retrograde transport.</text>
</comment>
<feature type="coiled-coil region" evidence="10">
    <location>
        <begin position="236"/>
        <end position="453"/>
    </location>
</feature>
<name>A0AAW0NY48_9GOBI</name>
<feature type="compositionally biased region" description="Low complexity" evidence="11">
    <location>
        <begin position="177"/>
        <end position="189"/>
    </location>
</feature>
<comment type="subcellular location">
    <subcellularLocation>
        <location evidence="1">Golgi apparatus membrane</location>
        <topology evidence="1">Single-pass type IV membrane protein</topology>
    </subcellularLocation>
</comment>
<evidence type="ECO:0000256" key="1">
    <source>
        <dbReference type="ARBA" id="ARBA00004409"/>
    </source>
</evidence>
<keyword evidence="4" id="KW-1133">Transmembrane helix</keyword>
<evidence type="ECO:0000256" key="4">
    <source>
        <dbReference type="ARBA" id="ARBA00022989"/>
    </source>
</evidence>
<dbReference type="PANTHER" id="PTHR13815">
    <property type="entry name" value="GOLGIN-84"/>
    <property type="match status" value="1"/>
</dbReference>
<feature type="compositionally biased region" description="Basic and acidic residues" evidence="11">
    <location>
        <begin position="192"/>
        <end position="202"/>
    </location>
</feature>
<dbReference type="GO" id="GO:0031985">
    <property type="term" value="C:Golgi cisterna"/>
    <property type="evidence" value="ECO:0007669"/>
    <property type="project" value="TreeGrafter"/>
</dbReference>
<keyword evidence="7" id="KW-0472">Membrane</keyword>
<feature type="compositionally biased region" description="Low complexity" evidence="11">
    <location>
        <begin position="27"/>
        <end position="38"/>
    </location>
</feature>
<reference evidence="13" key="1">
    <citation type="submission" date="2024-04" db="EMBL/GenBank/DDBJ databases">
        <title>Salinicola lusitanus LLJ914,a marine bacterium isolated from the Okinawa Trough.</title>
        <authorList>
            <person name="Li J."/>
        </authorList>
    </citation>
    <scope>NUCLEOTIDE SEQUENCE [LARGE SCALE GENOMIC DNA]</scope>
</reference>
<feature type="compositionally biased region" description="Basic and acidic residues" evidence="11">
    <location>
        <begin position="134"/>
        <end position="143"/>
    </location>
</feature>
<keyword evidence="3" id="KW-0812">Transmembrane</keyword>
<evidence type="ECO:0000256" key="2">
    <source>
        <dbReference type="ARBA" id="ARBA00020370"/>
    </source>
</evidence>
<evidence type="ECO:0000256" key="5">
    <source>
        <dbReference type="ARBA" id="ARBA00023034"/>
    </source>
</evidence>
<evidence type="ECO:0000256" key="7">
    <source>
        <dbReference type="ARBA" id="ARBA00023136"/>
    </source>
</evidence>